<dbReference type="Gene3D" id="3.10.470.10">
    <property type="entry name" value="Chromosomal protein MC1"/>
    <property type="match status" value="1"/>
</dbReference>
<proteinExistence type="predicted"/>
<dbReference type="AlphaFoldDB" id="A0A6C0LRG7"/>
<evidence type="ECO:0000313" key="2">
    <source>
        <dbReference type="EMBL" id="QHU33003.1"/>
    </source>
</evidence>
<accession>A0A6C0LRG7</accession>
<reference evidence="2" key="1">
    <citation type="journal article" date="2020" name="Nature">
        <title>Giant virus diversity and host interactions through global metagenomics.</title>
        <authorList>
            <person name="Schulz F."/>
            <person name="Roux S."/>
            <person name="Paez-Espino D."/>
            <person name="Jungbluth S."/>
            <person name="Walsh D.A."/>
            <person name="Denef V.J."/>
            <person name="McMahon K.D."/>
            <person name="Konstantinidis K.T."/>
            <person name="Eloe-Fadrosh E.A."/>
            <person name="Kyrpides N.C."/>
            <person name="Woyke T."/>
        </authorList>
    </citation>
    <scope>NUCLEOTIDE SEQUENCE</scope>
    <source>
        <strain evidence="2">GVMAG-S-1014582-52</strain>
    </source>
</reference>
<dbReference type="GO" id="GO:0042262">
    <property type="term" value="P:DNA protection"/>
    <property type="evidence" value="ECO:0007669"/>
    <property type="project" value="InterPro"/>
</dbReference>
<dbReference type="EMBL" id="MN740556">
    <property type="protein sequence ID" value="QHU33003.1"/>
    <property type="molecule type" value="Genomic_DNA"/>
</dbReference>
<feature type="region of interest" description="Disordered" evidence="1">
    <location>
        <begin position="165"/>
        <end position="223"/>
    </location>
</feature>
<feature type="compositionally biased region" description="Basic residues" evidence="1">
    <location>
        <begin position="173"/>
        <end position="196"/>
    </location>
</feature>
<dbReference type="SUPFAM" id="SSF102875">
    <property type="entry name" value="Chromosomal protein MC1"/>
    <property type="match status" value="1"/>
</dbReference>
<feature type="region of interest" description="Disordered" evidence="1">
    <location>
        <begin position="1"/>
        <end position="65"/>
    </location>
</feature>
<protein>
    <recommendedName>
        <fullName evidence="3">Chromosomal protein MC1 domain-containing protein</fullName>
    </recommendedName>
</protein>
<evidence type="ECO:0008006" key="3">
    <source>
        <dbReference type="Google" id="ProtNLM"/>
    </source>
</evidence>
<dbReference type="InterPro" id="IPR036620">
    <property type="entry name" value="MC1_sf"/>
</dbReference>
<name>A0A6C0LRG7_9ZZZZ</name>
<organism evidence="2">
    <name type="scientific">viral metagenome</name>
    <dbReference type="NCBI Taxonomy" id="1070528"/>
    <lineage>
        <taxon>unclassified sequences</taxon>
        <taxon>metagenomes</taxon>
        <taxon>organismal metagenomes</taxon>
    </lineage>
</organism>
<evidence type="ECO:0000256" key="1">
    <source>
        <dbReference type="SAM" id="MobiDB-lite"/>
    </source>
</evidence>
<sequence length="223" mass="24712">MAKSIKNTEEPTDVQEKQKGGAKKTVMKKTSGSKTSKKTPSKKSSESKTKSSKTKDGNKKRYFKLIDARTMKTFGRYTGDTPKQAASKGYTKLVQKGKAKGKQPPKELVIYLRESTRNSNRKVYGYTASRVKLDDPQKLNIKDNDTGKEKTIIYNYRNKIKKVTVPEQIGGALKKKSSKKSSSKSKSSKSVPKKVSKSSSGSKTVKKTSKNSVSKKTSKKVVK</sequence>
<feature type="compositionally biased region" description="Basic and acidic residues" evidence="1">
    <location>
        <begin position="43"/>
        <end position="65"/>
    </location>
</feature>
<feature type="compositionally biased region" description="Basic and acidic residues" evidence="1">
    <location>
        <begin position="1"/>
        <end position="19"/>
    </location>
</feature>